<evidence type="ECO:0000259" key="8">
    <source>
        <dbReference type="Pfam" id="PF08511"/>
    </source>
</evidence>
<dbReference type="NCBIfam" id="TIGR02396">
    <property type="entry name" value="diverge_rpsU"/>
    <property type="match status" value="1"/>
</dbReference>
<feature type="domain" description="COQ9 C-terminal" evidence="8">
    <location>
        <begin position="118"/>
        <end position="186"/>
    </location>
</feature>
<dbReference type="Gene3D" id="1.10.357.10">
    <property type="entry name" value="Tetracycline Repressor, domain 2"/>
    <property type="match status" value="1"/>
</dbReference>
<evidence type="ECO:0000256" key="1">
    <source>
        <dbReference type="ARBA" id="ARBA00004749"/>
    </source>
</evidence>
<dbReference type="InterPro" id="IPR012762">
    <property type="entry name" value="Ubiq_biosynth_COQ9"/>
</dbReference>
<dbReference type="PANTHER" id="PTHR21427">
    <property type="entry name" value="UBIQUINONE BIOSYNTHESIS PROTEIN COQ9, MITOCHONDRIAL"/>
    <property type="match status" value="1"/>
</dbReference>
<evidence type="ECO:0000256" key="6">
    <source>
        <dbReference type="ARBA" id="ARBA00058104"/>
    </source>
</evidence>
<dbReference type="GO" id="GO:0008289">
    <property type="term" value="F:lipid binding"/>
    <property type="evidence" value="ECO:0007669"/>
    <property type="project" value="UniProtKB-KW"/>
</dbReference>
<dbReference type="PANTHER" id="PTHR21427:SF19">
    <property type="entry name" value="UBIQUINONE BIOSYNTHESIS PROTEIN COQ9, MITOCHONDRIAL"/>
    <property type="match status" value="1"/>
</dbReference>
<comment type="pathway">
    <text evidence="1">Cofactor biosynthesis; ubiquinone biosynthesis.</text>
</comment>
<name>A0A858SYJ0_9RHOB</name>
<evidence type="ECO:0000256" key="3">
    <source>
        <dbReference type="ARBA" id="ARBA00022688"/>
    </source>
</evidence>
<dbReference type="Proteomes" id="UP000503308">
    <property type="component" value="Chromosome"/>
</dbReference>
<organism evidence="9 10">
    <name type="scientific">Roseobacter ponti</name>
    <dbReference type="NCBI Taxonomy" id="1891787"/>
    <lineage>
        <taxon>Bacteria</taxon>
        <taxon>Pseudomonadati</taxon>
        <taxon>Pseudomonadota</taxon>
        <taxon>Alphaproteobacteria</taxon>
        <taxon>Rhodobacterales</taxon>
        <taxon>Roseobacteraceae</taxon>
        <taxon>Roseobacter</taxon>
    </lineage>
</organism>
<dbReference type="EMBL" id="CP048788">
    <property type="protein sequence ID" value="QJF52723.1"/>
    <property type="molecule type" value="Genomic_DNA"/>
</dbReference>
<evidence type="ECO:0000256" key="5">
    <source>
        <dbReference type="ARBA" id="ARBA00023121"/>
    </source>
</evidence>
<evidence type="ECO:0000256" key="7">
    <source>
        <dbReference type="SAM" id="MobiDB-lite"/>
    </source>
</evidence>
<keyword evidence="4" id="KW-0809">Transit peptide</keyword>
<evidence type="ECO:0000313" key="9">
    <source>
        <dbReference type="EMBL" id="QJF52723.1"/>
    </source>
</evidence>
<feature type="region of interest" description="Disordered" evidence="7">
    <location>
        <begin position="213"/>
        <end position="237"/>
    </location>
</feature>
<evidence type="ECO:0000256" key="2">
    <source>
        <dbReference type="ARBA" id="ARBA00010766"/>
    </source>
</evidence>
<protein>
    <submittedName>
        <fullName evidence="9">COQ9 family protein</fullName>
    </submittedName>
</protein>
<dbReference type="InterPro" id="IPR013718">
    <property type="entry name" value="COQ9_C"/>
</dbReference>
<comment type="similarity">
    <text evidence="2">Belongs to the COQ9 family.</text>
</comment>
<dbReference type="RefSeq" id="WP_169641943.1">
    <property type="nucleotide sequence ID" value="NZ_CP048788.1"/>
</dbReference>
<gene>
    <name evidence="9" type="ORF">G3256_16860</name>
</gene>
<keyword evidence="3" id="KW-0831">Ubiquinone biosynthesis</keyword>
<evidence type="ECO:0000256" key="4">
    <source>
        <dbReference type="ARBA" id="ARBA00022946"/>
    </source>
</evidence>
<dbReference type="GO" id="GO:0006744">
    <property type="term" value="P:ubiquinone biosynthetic process"/>
    <property type="evidence" value="ECO:0007669"/>
    <property type="project" value="UniProtKB-KW"/>
</dbReference>
<comment type="function">
    <text evidence="6">Membrane-associated protein that warps the membrane surface to access and bind aromatic isoprenes with high specificity, including ubiquinone (CoQ) isoprene intermediates and presents them directly to COQ7, therefore facilitating the COQ7-mediated hydroxylase step. Participates in the biosynthesis of coenzyme Q, also named ubiquinone, an essential lipid-soluble electron transporter for aerobic cellular respiration.</text>
</comment>
<keyword evidence="10" id="KW-1185">Reference proteome</keyword>
<keyword evidence="5" id="KW-0446">Lipid-binding</keyword>
<reference evidence="9 10" key="1">
    <citation type="submission" date="2020-02" db="EMBL/GenBank/DDBJ databases">
        <title>Genome sequence of Roseobacter ponti.</title>
        <authorList>
            <person name="Hollensteiner J."/>
            <person name="Schneider D."/>
            <person name="Poehlein A."/>
            <person name="Daniel R."/>
        </authorList>
    </citation>
    <scope>NUCLEOTIDE SEQUENCE [LARGE SCALE GENOMIC DNA]</scope>
    <source>
        <strain evidence="9 10">DSM 106830</strain>
    </source>
</reference>
<dbReference type="AlphaFoldDB" id="A0A858SYJ0"/>
<sequence>MTVSYDEARTALLDAALLHVPFDGWSEATFQAAIRDAEMAPGVARAVCPRGAVDLAIAFHKNGDQVMLDRLGAIDMSGLKFSEKVTESVWMRIGASENKEAVRRGTTLFALPVYAGDGARLIWGTADHIWTALGDTSEDYNWYTKRATLSGVYSSTVLYWLGDDSPDAMATRAFLERRIGDVMQIEKLKSQVRKSPTLSRLMAGPEWVLGRIRPPARAQRDTMPGSWTAPRGEADRP</sequence>
<dbReference type="KEGG" id="rpon:G3256_16860"/>
<evidence type="ECO:0000313" key="10">
    <source>
        <dbReference type="Proteomes" id="UP000503308"/>
    </source>
</evidence>
<dbReference type="Pfam" id="PF08511">
    <property type="entry name" value="COQ9"/>
    <property type="match status" value="1"/>
</dbReference>
<proteinExistence type="inferred from homology"/>
<accession>A0A858SYJ0</accession>